<feature type="transmembrane region" description="Helical" evidence="8">
    <location>
        <begin position="6"/>
        <end position="22"/>
    </location>
</feature>
<reference evidence="10" key="1">
    <citation type="journal article" date="2020" name="mSystems">
        <title>Genome- and Community-Level Interaction Insights into Carbon Utilization and Element Cycling Functions of Hydrothermarchaeota in Hydrothermal Sediment.</title>
        <authorList>
            <person name="Zhou Z."/>
            <person name="Liu Y."/>
            <person name="Xu W."/>
            <person name="Pan J."/>
            <person name="Luo Z.H."/>
            <person name="Li M."/>
        </authorList>
    </citation>
    <scope>NUCLEOTIDE SEQUENCE [LARGE SCALE GENOMIC DNA]</scope>
    <source>
        <strain evidence="10">SpSt-143</strain>
    </source>
</reference>
<keyword evidence="5 8" id="KW-1133">Transmembrane helix</keyword>
<comment type="caution">
    <text evidence="10">The sequence shown here is derived from an EMBL/GenBank/DDBJ whole genome shotgun (WGS) entry which is preliminary data.</text>
</comment>
<proteinExistence type="predicted"/>
<keyword evidence="3 8" id="KW-0812">Transmembrane</keyword>
<keyword evidence="6 8" id="KW-0472">Membrane</keyword>
<feature type="transmembrane region" description="Helical" evidence="8">
    <location>
        <begin position="34"/>
        <end position="52"/>
    </location>
</feature>
<dbReference type="Pfam" id="PF18916">
    <property type="entry name" value="Lycopene_cyc"/>
    <property type="match status" value="2"/>
</dbReference>
<feature type="transmembrane region" description="Helical" evidence="8">
    <location>
        <begin position="81"/>
        <end position="104"/>
    </location>
</feature>
<dbReference type="GO" id="GO:0045436">
    <property type="term" value="F:lycopene beta cyclase activity"/>
    <property type="evidence" value="ECO:0007669"/>
    <property type="project" value="UniProtKB-ARBA"/>
</dbReference>
<evidence type="ECO:0000256" key="8">
    <source>
        <dbReference type="SAM" id="Phobius"/>
    </source>
</evidence>
<protein>
    <submittedName>
        <fullName evidence="10">Lycopene cyclase domain-containing protein</fullName>
    </submittedName>
</protein>
<gene>
    <name evidence="10" type="ORF">ENO59_00630</name>
</gene>
<evidence type="ECO:0000259" key="9">
    <source>
        <dbReference type="Pfam" id="PF18916"/>
    </source>
</evidence>
<dbReference type="AlphaFoldDB" id="A0A7V2F5F8"/>
<keyword evidence="7" id="KW-0413">Isomerase</keyword>
<evidence type="ECO:0000313" key="10">
    <source>
        <dbReference type="EMBL" id="HER95017.1"/>
    </source>
</evidence>
<comment type="pathway">
    <text evidence="2">Carotenoid biosynthesis.</text>
</comment>
<evidence type="ECO:0000256" key="1">
    <source>
        <dbReference type="ARBA" id="ARBA00004141"/>
    </source>
</evidence>
<feature type="transmembrane region" description="Helical" evidence="8">
    <location>
        <begin position="215"/>
        <end position="233"/>
    </location>
</feature>
<evidence type="ECO:0000256" key="7">
    <source>
        <dbReference type="ARBA" id="ARBA00023235"/>
    </source>
</evidence>
<accession>A0A7V2F5F8</accession>
<feature type="transmembrane region" description="Helical" evidence="8">
    <location>
        <begin position="140"/>
        <end position="159"/>
    </location>
</feature>
<evidence type="ECO:0000256" key="3">
    <source>
        <dbReference type="ARBA" id="ARBA00022692"/>
    </source>
</evidence>
<name>A0A7V2F5F8_RHOMR</name>
<sequence length="250" mass="28652">MKYLTFLLVFLVIPIVLLAFYNRKQLPMRRIHRPLSTLMLLSLIALVYTTPWDNYLVYRGVWLYGSNRVIGTIGYVPIEEYLFFLLQPLFLSLLFLAFLPKTFFPPKPSLRWHSSHWKGTLIYSLLTFLGVVALKYERLLYAGLILVWAGPVLLGQWAFGAHLIRTYAPTVLKALSVGVTYLWIIDSWAIHDQIWTIAAQTSTGLKIGPLPVEEALFFFLTSLMVLQGLALLLHPQTTHDVDNTTAPHRH</sequence>
<keyword evidence="4" id="KW-0125">Carotenoid biosynthesis</keyword>
<evidence type="ECO:0000256" key="6">
    <source>
        <dbReference type="ARBA" id="ARBA00023136"/>
    </source>
</evidence>
<dbReference type="GO" id="GO:0016872">
    <property type="term" value="F:intramolecular lyase activity"/>
    <property type="evidence" value="ECO:0007669"/>
    <property type="project" value="InterPro"/>
</dbReference>
<evidence type="ECO:0000256" key="5">
    <source>
        <dbReference type="ARBA" id="ARBA00022989"/>
    </source>
</evidence>
<dbReference type="GO" id="GO:0016020">
    <property type="term" value="C:membrane"/>
    <property type="evidence" value="ECO:0007669"/>
    <property type="project" value="UniProtKB-SubCell"/>
</dbReference>
<organism evidence="10">
    <name type="scientific">Rhodothermus marinus</name>
    <name type="common">Rhodothermus obamensis</name>
    <dbReference type="NCBI Taxonomy" id="29549"/>
    <lineage>
        <taxon>Bacteria</taxon>
        <taxon>Pseudomonadati</taxon>
        <taxon>Rhodothermota</taxon>
        <taxon>Rhodothermia</taxon>
        <taxon>Rhodothermales</taxon>
        <taxon>Rhodothermaceae</taxon>
        <taxon>Rhodothermus</taxon>
    </lineage>
</organism>
<evidence type="ECO:0000256" key="4">
    <source>
        <dbReference type="ARBA" id="ARBA00022746"/>
    </source>
</evidence>
<dbReference type="NCBIfam" id="TIGR03462">
    <property type="entry name" value="CarR_dom_SF"/>
    <property type="match status" value="2"/>
</dbReference>
<comment type="subcellular location">
    <subcellularLocation>
        <location evidence="1">Membrane</location>
        <topology evidence="1">Multi-pass membrane protein</topology>
    </subcellularLocation>
</comment>
<feature type="domain" description="Lycopene cyclase" evidence="9">
    <location>
        <begin position="140"/>
        <end position="226"/>
    </location>
</feature>
<evidence type="ECO:0000256" key="2">
    <source>
        <dbReference type="ARBA" id="ARBA00004829"/>
    </source>
</evidence>
<feature type="transmembrane region" description="Helical" evidence="8">
    <location>
        <begin position="171"/>
        <end position="190"/>
    </location>
</feature>
<feature type="transmembrane region" description="Helical" evidence="8">
    <location>
        <begin position="116"/>
        <end position="134"/>
    </location>
</feature>
<dbReference type="InterPro" id="IPR017825">
    <property type="entry name" value="Lycopene_cyclase_dom"/>
</dbReference>
<dbReference type="GO" id="GO:0016117">
    <property type="term" value="P:carotenoid biosynthetic process"/>
    <property type="evidence" value="ECO:0007669"/>
    <property type="project" value="UniProtKB-KW"/>
</dbReference>
<feature type="domain" description="Lycopene cyclase" evidence="9">
    <location>
        <begin position="4"/>
        <end position="96"/>
    </location>
</feature>
<dbReference type="EMBL" id="DSGB01000001">
    <property type="protein sequence ID" value="HER95017.1"/>
    <property type="molecule type" value="Genomic_DNA"/>
</dbReference>